<feature type="domain" description="Protein kinase" evidence="11">
    <location>
        <begin position="121"/>
        <end position="385"/>
    </location>
</feature>
<dbReference type="SUPFAM" id="SSF55550">
    <property type="entry name" value="SH2 domain"/>
    <property type="match status" value="1"/>
</dbReference>
<keyword evidence="7" id="KW-0727">SH2 domain</keyword>
<feature type="domain" description="Protein kinase" evidence="11">
    <location>
        <begin position="429"/>
        <end position="693"/>
    </location>
</feature>
<feature type="binding site" evidence="8">
    <location>
        <position position="458"/>
    </location>
    <ligand>
        <name>ATP</name>
        <dbReference type="ChEBI" id="CHEBI:30616"/>
    </ligand>
</feature>
<keyword evidence="12" id="KW-1185">Reference proteome</keyword>
<evidence type="ECO:0000313" key="13">
    <source>
        <dbReference type="WBParaSite" id="TCONS_00011879.p1"/>
    </source>
</evidence>
<dbReference type="SMART" id="SM00252">
    <property type="entry name" value="SH2"/>
    <property type="match status" value="1"/>
</dbReference>
<keyword evidence="3 9" id="KW-0418">Kinase</keyword>
<dbReference type="PRINTS" id="PR00109">
    <property type="entry name" value="TYRKINASE"/>
</dbReference>
<evidence type="ECO:0000259" key="11">
    <source>
        <dbReference type="PROSITE" id="PS50011"/>
    </source>
</evidence>
<feature type="binding site" evidence="8">
    <location>
        <position position="153"/>
    </location>
    <ligand>
        <name>ATP</name>
        <dbReference type="ChEBI" id="CHEBI:30616"/>
    </ligand>
</feature>
<dbReference type="PROSITE" id="PS50011">
    <property type="entry name" value="PROTEIN_KINASE_DOM"/>
    <property type="match status" value="2"/>
</dbReference>
<evidence type="ECO:0000256" key="1">
    <source>
        <dbReference type="ARBA" id="ARBA00022679"/>
    </source>
</evidence>
<dbReference type="InterPro" id="IPR001245">
    <property type="entry name" value="Ser-Thr/Tyr_kinase_cat_dom"/>
</dbReference>
<dbReference type="GO" id="GO:0004715">
    <property type="term" value="F:non-membrane spanning protein tyrosine kinase activity"/>
    <property type="evidence" value="ECO:0007669"/>
    <property type="project" value="UniProtKB-EC"/>
</dbReference>
<dbReference type="AlphaFoldDB" id="A0AAF5DIM0"/>
<dbReference type="SUPFAM" id="SSF56112">
    <property type="entry name" value="Protein kinase-like (PK-like)"/>
    <property type="match status" value="2"/>
</dbReference>
<evidence type="ECO:0000256" key="3">
    <source>
        <dbReference type="ARBA" id="ARBA00022777"/>
    </source>
</evidence>
<dbReference type="InterPro" id="IPR035849">
    <property type="entry name" value="Fes/Fps/Fer_SH2"/>
</dbReference>
<dbReference type="CDD" id="cd10361">
    <property type="entry name" value="SH2_Fps_family"/>
    <property type="match status" value="1"/>
</dbReference>
<dbReference type="PROSITE" id="PS50001">
    <property type="entry name" value="SH2"/>
    <property type="match status" value="1"/>
</dbReference>
<keyword evidence="1 9" id="KW-0808">Transferase</keyword>
<protein>
    <recommendedName>
        <fullName evidence="9">Tyrosine-protein kinase</fullName>
        <ecNumber evidence="9">2.7.10.2</ecNumber>
    </recommendedName>
</protein>
<dbReference type="InterPro" id="IPR017441">
    <property type="entry name" value="Protein_kinase_ATP_BS"/>
</dbReference>
<keyword evidence="5 9" id="KW-0829">Tyrosine-protein kinase</keyword>
<dbReference type="InterPro" id="IPR000719">
    <property type="entry name" value="Prot_kinase_dom"/>
</dbReference>
<dbReference type="PRINTS" id="PR00401">
    <property type="entry name" value="SH2DOMAIN"/>
</dbReference>
<evidence type="ECO:0000313" key="12">
    <source>
        <dbReference type="Proteomes" id="UP000035681"/>
    </source>
</evidence>
<dbReference type="InterPro" id="IPR036860">
    <property type="entry name" value="SH2_dom_sf"/>
</dbReference>
<dbReference type="PROSITE" id="PS00109">
    <property type="entry name" value="PROTEIN_KINASE_TYR"/>
    <property type="match status" value="1"/>
</dbReference>
<dbReference type="CDD" id="cd00192">
    <property type="entry name" value="PTKc"/>
    <property type="match status" value="1"/>
</dbReference>
<dbReference type="SMART" id="SM00219">
    <property type="entry name" value="TyrKc"/>
    <property type="match status" value="1"/>
</dbReference>
<dbReference type="GO" id="GO:0005524">
    <property type="term" value="F:ATP binding"/>
    <property type="evidence" value="ECO:0007669"/>
    <property type="project" value="UniProtKB-UniRule"/>
</dbReference>
<dbReference type="EC" id="2.7.10.2" evidence="9"/>
<dbReference type="Pfam" id="PF07714">
    <property type="entry name" value="PK_Tyr_Ser-Thr"/>
    <property type="match status" value="1"/>
</dbReference>
<comment type="catalytic activity">
    <reaction evidence="6 9">
        <text>L-tyrosyl-[protein] + ATP = O-phospho-L-tyrosyl-[protein] + ADP + H(+)</text>
        <dbReference type="Rhea" id="RHEA:10596"/>
        <dbReference type="Rhea" id="RHEA-COMP:10136"/>
        <dbReference type="Rhea" id="RHEA-COMP:20101"/>
        <dbReference type="ChEBI" id="CHEBI:15378"/>
        <dbReference type="ChEBI" id="CHEBI:30616"/>
        <dbReference type="ChEBI" id="CHEBI:46858"/>
        <dbReference type="ChEBI" id="CHEBI:61978"/>
        <dbReference type="ChEBI" id="CHEBI:456216"/>
        <dbReference type="EC" id="2.7.10.2"/>
    </reaction>
</comment>
<evidence type="ECO:0000256" key="5">
    <source>
        <dbReference type="ARBA" id="ARBA00023137"/>
    </source>
</evidence>
<dbReference type="Gene3D" id="3.30.200.20">
    <property type="entry name" value="Phosphorylase Kinase, domain 1"/>
    <property type="match status" value="2"/>
</dbReference>
<dbReference type="InterPro" id="IPR011009">
    <property type="entry name" value="Kinase-like_dom_sf"/>
</dbReference>
<evidence type="ECO:0000256" key="8">
    <source>
        <dbReference type="PROSITE-ProRule" id="PRU10141"/>
    </source>
</evidence>
<evidence type="ECO:0000256" key="7">
    <source>
        <dbReference type="PROSITE-ProRule" id="PRU00191"/>
    </source>
</evidence>
<evidence type="ECO:0000256" key="4">
    <source>
        <dbReference type="ARBA" id="ARBA00022840"/>
    </source>
</evidence>
<dbReference type="InterPro" id="IPR050198">
    <property type="entry name" value="Non-receptor_tyrosine_kinases"/>
</dbReference>
<reference evidence="13" key="1">
    <citation type="submission" date="2024-02" db="UniProtKB">
        <authorList>
            <consortium name="WormBaseParasite"/>
        </authorList>
    </citation>
    <scope>IDENTIFICATION</scope>
</reference>
<keyword evidence="2 8" id="KW-0547">Nucleotide-binding</keyword>
<dbReference type="Proteomes" id="UP000035681">
    <property type="component" value="Unplaced"/>
</dbReference>
<dbReference type="Gene3D" id="3.30.505.10">
    <property type="entry name" value="SH2 domain"/>
    <property type="match status" value="1"/>
</dbReference>
<accession>A0AAF5DIM0</accession>
<sequence>AEDPSILNESWYHGFLPREDMACMLKERGDFVVRFSEPIPGQQRCYIISVMAKVDFKIEIKHFVIKRYQQCFAVKKDNFPSIKSLIEYYVTSKESISHVLDSILIINGIAKKEWELNHDAISLTIKLGDGAFGEVMKGELKHNDVSVLVAVKKLSSLEKMSKEMIKEIMHEARLMRKFSHPNVIKIYGVATGTEPLYIVMELANNGALDSYLKKNLITLDNKIKMCCDAAFGLEYLHSIPVLHRDIAARNCLIGDGKLKIADFGLTREGTYFKVNGNEKIPLRWVSPETLKKFYYTRYSDVFSYGILVWEIYNDGKIPYDDMNPTKAAIKVVKEGYRLSLPNEMPPLFKEFIEIKCWTGNDIERCTMTEVVNLLCELTNSERPFKVPALDYNTGVTNKAKKFIGSMLGNIFVIYRYYNTRNKNKLNNQYLTIEKVGRGSFSNVYKARNCQNGELVALKEIFTTSKSNKYIDIVREVILMKNLKNNINITKYKYCFSNRFTFILVMEYTPWDLRDIMEDYDNLNQILFGQKLFKELVNGLNFIHNKLVAKIGDFGQTVIEGNTNNLPNIGTRWYKAIELLLGSTNFTKHVDLWSLGCIIFEWYRRYPIFNGLTDLEQIYQIIKVLGIPDLNDYADWAKLPDVKKISFSNIKKIYNLDSEFINIPLNVTKVVQVLLKINPLKRLSTTELLSMDYFSSNNFPEVKFNITKQYLQKRRSKKKKKERWKKIILEYKIDI</sequence>
<dbReference type="PANTHER" id="PTHR24418">
    <property type="entry name" value="TYROSINE-PROTEIN KINASE"/>
    <property type="match status" value="1"/>
</dbReference>
<dbReference type="InterPro" id="IPR020635">
    <property type="entry name" value="Tyr_kinase_cat_dom"/>
</dbReference>
<evidence type="ECO:0000256" key="6">
    <source>
        <dbReference type="ARBA" id="ARBA00051245"/>
    </source>
</evidence>
<dbReference type="WBParaSite" id="TCONS_00011879.p1">
    <property type="protein sequence ID" value="TCONS_00011879.p1"/>
    <property type="gene ID" value="XLOC_006868"/>
</dbReference>
<proteinExistence type="inferred from homology"/>
<dbReference type="InterPro" id="IPR008266">
    <property type="entry name" value="Tyr_kinase_AS"/>
</dbReference>
<evidence type="ECO:0000259" key="10">
    <source>
        <dbReference type="PROSITE" id="PS50001"/>
    </source>
</evidence>
<dbReference type="InterPro" id="IPR000980">
    <property type="entry name" value="SH2"/>
</dbReference>
<dbReference type="Gene3D" id="1.10.510.10">
    <property type="entry name" value="Transferase(Phosphotransferase) domain 1"/>
    <property type="match status" value="2"/>
</dbReference>
<evidence type="ECO:0000256" key="9">
    <source>
        <dbReference type="RuleBase" id="RU362096"/>
    </source>
</evidence>
<comment type="similarity">
    <text evidence="9">Belongs to the protein kinase superfamily. Tyr protein kinase family.</text>
</comment>
<feature type="domain" description="SH2" evidence="10">
    <location>
        <begin position="11"/>
        <end position="104"/>
    </location>
</feature>
<organism evidence="12 13">
    <name type="scientific">Strongyloides stercoralis</name>
    <name type="common">Threadworm</name>
    <dbReference type="NCBI Taxonomy" id="6248"/>
    <lineage>
        <taxon>Eukaryota</taxon>
        <taxon>Metazoa</taxon>
        <taxon>Ecdysozoa</taxon>
        <taxon>Nematoda</taxon>
        <taxon>Chromadorea</taxon>
        <taxon>Rhabditida</taxon>
        <taxon>Tylenchina</taxon>
        <taxon>Panagrolaimomorpha</taxon>
        <taxon>Strongyloidoidea</taxon>
        <taxon>Strongyloididae</taxon>
        <taxon>Strongyloides</taxon>
    </lineage>
</organism>
<dbReference type="FunFam" id="3.30.200.20:FF:000518">
    <property type="entry name" value="Tyrosine-protein kinase"/>
    <property type="match status" value="1"/>
</dbReference>
<dbReference type="Pfam" id="PF00069">
    <property type="entry name" value="Pkinase"/>
    <property type="match status" value="1"/>
</dbReference>
<dbReference type="PROSITE" id="PS00107">
    <property type="entry name" value="PROTEIN_KINASE_ATP"/>
    <property type="match status" value="2"/>
</dbReference>
<name>A0AAF5DIM0_STRER</name>
<keyword evidence="4 8" id="KW-0067">ATP-binding</keyword>
<evidence type="ECO:0000256" key="2">
    <source>
        <dbReference type="ARBA" id="ARBA00022741"/>
    </source>
</evidence>
<dbReference type="Pfam" id="PF00017">
    <property type="entry name" value="SH2"/>
    <property type="match status" value="1"/>
</dbReference>